<sequence>MRRQWRKSTRSSAGGPECVEIALDRDAAGVRDSKNRTGGELGFGFTQWSRFVRTAKNGVLDRP</sequence>
<comment type="caution">
    <text evidence="2">The sequence shown here is derived from an EMBL/GenBank/DDBJ whole genome shotgun (WGS) entry which is preliminary data.</text>
</comment>
<accession>A0A2P8IHH2</accession>
<proteinExistence type="predicted"/>
<organism evidence="2 3">
    <name type="scientific">Saccharothrix carnea</name>
    <dbReference type="NCBI Taxonomy" id="1280637"/>
    <lineage>
        <taxon>Bacteria</taxon>
        <taxon>Bacillati</taxon>
        <taxon>Actinomycetota</taxon>
        <taxon>Actinomycetes</taxon>
        <taxon>Pseudonocardiales</taxon>
        <taxon>Pseudonocardiaceae</taxon>
        <taxon>Saccharothrix</taxon>
    </lineage>
</organism>
<dbReference type="InterPro" id="IPR007278">
    <property type="entry name" value="DUF397"/>
</dbReference>
<evidence type="ECO:0000313" key="3">
    <source>
        <dbReference type="Proteomes" id="UP000241118"/>
    </source>
</evidence>
<reference evidence="2 3" key="1">
    <citation type="submission" date="2018-03" db="EMBL/GenBank/DDBJ databases">
        <title>Genomic Encyclopedia of Type Strains, Phase III (KMG-III): the genomes of soil and plant-associated and newly described type strains.</title>
        <authorList>
            <person name="Whitman W."/>
        </authorList>
    </citation>
    <scope>NUCLEOTIDE SEQUENCE [LARGE SCALE GENOMIC DNA]</scope>
    <source>
        <strain evidence="2 3">CGMCC 4.7097</strain>
    </source>
</reference>
<evidence type="ECO:0000313" key="2">
    <source>
        <dbReference type="EMBL" id="PSL57925.1"/>
    </source>
</evidence>
<protein>
    <submittedName>
        <fullName evidence="2">Uncharacterized protein DUF397</fullName>
    </submittedName>
</protein>
<gene>
    <name evidence="2" type="ORF">B0I31_101139</name>
</gene>
<dbReference type="Proteomes" id="UP000241118">
    <property type="component" value="Unassembled WGS sequence"/>
</dbReference>
<dbReference type="Pfam" id="PF04149">
    <property type="entry name" value="DUF397"/>
    <property type="match status" value="1"/>
</dbReference>
<keyword evidence="3" id="KW-1185">Reference proteome</keyword>
<evidence type="ECO:0000259" key="1">
    <source>
        <dbReference type="Pfam" id="PF04149"/>
    </source>
</evidence>
<dbReference type="AlphaFoldDB" id="A0A2P8IHH2"/>
<feature type="domain" description="DUF397" evidence="1">
    <location>
        <begin position="4"/>
        <end position="56"/>
    </location>
</feature>
<dbReference type="EMBL" id="PYAX01000001">
    <property type="protein sequence ID" value="PSL57925.1"/>
    <property type="molecule type" value="Genomic_DNA"/>
</dbReference>
<name>A0A2P8IHH2_SACCR</name>
<dbReference type="OrthoDB" id="4330022at2"/>
<dbReference type="RefSeq" id="WP_106613332.1">
    <property type="nucleotide sequence ID" value="NZ_PYAX01000001.1"/>
</dbReference>